<dbReference type="STRING" id="264251.FB00_11255"/>
<dbReference type="PATRIC" id="fig|264251.5.peg.2290"/>
<dbReference type="AlphaFoldDB" id="A0A0H2L355"/>
<evidence type="ECO:0008006" key="3">
    <source>
        <dbReference type="Google" id="ProtNLM"/>
    </source>
</evidence>
<comment type="caution">
    <text evidence="1">The sequence shown here is derived from an EMBL/GenBank/DDBJ whole genome shotgun (WGS) entry which is preliminary data.</text>
</comment>
<name>A0A0H2L355_9MICO</name>
<protein>
    <recommendedName>
        <fullName evidence="3">Terminase</fullName>
    </recommendedName>
</protein>
<gene>
    <name evidence="1" type="ORF">FB00_11255</name>
</gene>
<dbReference type="InterPro" id="IPR027417">
    <property type="entry name" value="P-loop_NTPase"/>
</dbReference>
<dbReference type="Gene3D" id="3.40.50.300">
    <property type="entry name" value="P-loop containing nucleotide triphosphate hydrolases"/>
    <property type="match status" value="1"/>
</dbReference>
<dbReference type="EMBL" id="JNBQ01000012">
    <property type="protein sequence ID" value="KLN34577.1"/>
    <property type="molecule type" value="Genomic_DNA"/>
</dbReference>
<evidence type="ECO:0000313" key="1">
    <source>
        <dbReference type="EMBL" id="KLN34577.1"/>
    </source>
</evidence>
<dbReference type="RefSeq" id="WP_047232975.1">
    <property type="nucleotide sequence ID" value="NZ_JNBQ01000012.1"/>
</dbReference>
<sequence length="478" mass="52488">MSTLIAPEFRAIPRYMSAVPDDVPLDAPELGAKHLGLDLKPQGRQVGSLLEARREDGRPLYRRVAIQFARRSTKTTSIASTLLGRCLSTPGYRVISTAQDGSRASTALREIMYILDAVDPDGTLGLWETRWSNGGEMILFSNGSRWERRPPNASAFRGAAADALWFDEAGEYGPEVSDALVQGALPLMDTRQMGQVIISGTPAPSRTGLLWDSIVAAQEGKRGTGALDYGMGEEDDPASEDVWWRCHPGLACGLVDIEIVRERFELMPLPAFMVEYLGYWPKAAHDRAIDPDRWEECAGELALPDTDRFVLAFDVHPQSSSAALVAAWRDKNGVARVSLTEHKPGTNWLAKTANDLLVKYPKARLMYDAVGANLDPARTLERSKVKNRVKPVNSKDVQAGQAAFVRQVHAGDLEHPNQPGLNAAADCLQWRESAERGRWFGFSRSKGDITPVRAAAMALFEFENNTKSSIGVIPNAYT</sequence>
<organism evidence="1 2">
    <name type="scientific">Cellulosimicrobium funkei</name>
    <dbReference type="NCBI Taxonomy" id="264251"/>
    <lineage>
        <taxon>Bacteria</taxon>
        <taxon>Bacillati</taxon>
        <taxon>Actinomycetota</taxon>
        <taxon>Actinomycetes</taxon>
        <taxon>Micrococcales</taxon>
        <taxon>Promicromonosporaceae</taxon>
        <taxon>Cellulosimicrobium</taxon>
    </lineage>
</organism>
<dbReference type="Proteomes" id="UP000035265">
    <property type="component" value="Unassembled WGS sequence"/>
</dbReference>
<keyword evidence="2" id="KW-1185">Reference proteome</keyword>
<reference evidence="1 2" key="1">
    <citation type="submission" date="2014-05" db="EMBL/GenBank/DDBJ databases">
        <title>Cellulosimicrobium funkei U11 genome.</title>
        <authorList>
            <person name="Hu C."/>
            <person name="Gong Y."/>
            <person name="Wan W."/>
            <person name="Jiang M."/>
        </authorList>
    </citation>
    <scope>NUCLEOTIDE SEQUENCE [LARGE SCALE GENOMIC DNA]</scope>
    <source>
        <strain evidence="1 2">U11</strain>
    </source>
</reference>
<evidence type="ECO:0000313" key="2">
    <source>
        <dbReference type="Proteomes" id="UP000035265"/>
    </source>
</evidence>
<accession>A0A0H2L355</accession>
<proteinExistence type="predicted"/>